<proteinExistence type="predicted"/>
<sequence>MDTYTSTGGVVVQVHHEADVPSLLHGVEETTRKLATVLHVMVAALPLPVFGAGLFATSVVAGTIDDVRQTCFGHGLDDAGTDHRVDERGLRNS</sequence>
<name>A0A448X666_9PLAT</name>
<dbReference type="EMBL" id="CAAALY010099883">
    <property type="protein sequence ID" value="VEL29049.1"/>
    <property type="molecule type" value="Genomic_DNA"/>
</dbReference>
<evidence type="ECO:0000313" key="2">
    <source>
        <dbReference type="Proteomes" id="UP000784294"/>
    </source>
</evidence>
<comment type="caution">
    <text evidence="1">The sequence shown here is derived from an EMBL/GenBank/DDBJ whole genome shotgun (WGS) entry which is preliminary data.</text>
</comment>
<evidence type="ECO:0000313" key="1">
    <source>
        <dbReference type="EMBL" id="VEL29049.1"/>
    </source>
</evidence>
<accession>A0A448X666</accession>
<organism evidence="1 2">
    <name type="scientific">Protopolystoma xenopodis</name>
    <dbReference type="NCBI Taxonomy" id="117903"/>
    <lineage>
        <taxon>Eukaryota</taxon>
        <taxon>Metazoa</taxon>
        <taxon>Spiralia</taxon>
        <taxon>Lophotrochozoa</taxon>
        <taxon>Platyhelminthes</taxon>
        <taxon>Monogenea</taxon>
        <taxon>Polyopisthocotylea</taxon>
        <taxon>Polystomatidea</taxon>
        <taxon>Polystomatidae</taxon>
        <taxon>Protopolystoma</taxon>
    </lineage>
</organism>
<gene>
    <name evidence="1" type="ORF">PXEA_LOCUS22489</name>
</gene>
<dbReference type="AlphaFoldDB" id="A0A448X666"/>
<dbReference type="Proteomes" id="UP000784294">
    <property type="component" value="Unassembled WGS sequence"/>
</dbReference>
<protein>
    <submittedName>
        <fullName evidence="1">Uncharacterized protein</fullName>
    </submittedName>
</protein>
<keyword evidence="2" id="KW-1185">Reference proteome</keyword>
<reference evidence="1" key="1">
    <citation type="submission" date="2018-11" db="EMBL/GenBank/DDBJ databases">
        <authorList>
            <consortium name="Pathogen Informatics"/>
        </authorList>
    </citation>
    <scope>NUCLEOTIDE SEQUENCE</scope>
</reference>